<dbReference type="InterPro" id="IPR013320">
    <property type="entry name" value="ConA-like_dom_sf"/>
</dbReference>
<organism evidence="2 3">
    <name type="scientific">Flavobacterium aquicola</name>
    <dbReference type="NCBI Taxonomy" id="1682742"/>
    <lineage>
        <taxon>Bacteria</taxon>
        <taxon>Pseudomonadati</taxon>
        <taxon>Bacteroidota</taxon>
        <taxon>Flavobacteriia</taxon>
        <taxon>Flavobacteriales</taxon>
        <taxon>Flavobacteriaceae</taxon>
        <taxon>Flavobacterium</taxon>
    </lineage>
</organism>
<dbReference type="Gene3D" id="2.60.120.200">
    <property type="match status" value="1"/>
</dbReference>
<keyword evidence="2" id="KW-0430">Lectin</keyword>
<keyword evidence="3" id="KW-1185">Reference proteome</keyword>
<dbReference type="RefSeq" id="WP_115810333.1">
    <property type="nucleotide sequence ID" value="NZ_QUNI01000002.1"/>
</dbReference>
<protein>
    <submittedName>
        <fullName evidence="2">Concanavalin A-like lectin/glucanase superfamily protein</fullName>
    </submittedName>
</protein>
<name>A0A3E0ERK3_9FLAO</name>
<feature type="chain" id="PRO_5017726872" evidence="1">
    <location>
        <begin position="20"/>
        <end position="317"/>
    </location>
</feature>
<dbReference type="EMBL" id="QUNI01000002">
    <property type="protein sequence ID" value="REH00875.1"/>
    <property type="molecule type" value="Genomic_DNA"/>
</dbReference>
<dbReference type="Pfam" id="PF13385">
    <property type="entry name" value="Laminin_G_3"/>
    <property type="match status" value="1"/>
</dbReference>
<dbReference type="Proteomes" id="UP000257136">
    <property type="component" value="Unassembled WGS sequence"/>
</dbReference>
<accession>A0A3E0ERK3</accession>
<dbReference type="OrthoDB" id="1281073at2"/>
<evidence type="ECO:0000313" key="2">
    <source>
        <dbReference type="EMBL" id="REH00875.1"/>
    </source>
</evidence>
<dbReference type="GO" id="GO:0004553">
    <property type="term" value="F:hydrolase activity, hydrolyzing O-glycosyl compounds"/>
    <property type="evidence" value="ECO:0007669"/>
    <property type="project" value="UniProtKB-ARBA"/>
</dbReference>
<dbReference type="SUPFAM" id="SSF49899">
    <property type="entry name" value="Concanavalin A-like lectins/glucanases"/>
    <property type="match status" value="1"/>
</dbReference>
<sequence>MKKIILFTVMLVFSFQVNAQTAIQEFKFNGNFSNTANDISFSGIAKFVKDRAGMANNAIRVSNTVLEATIANLPCSNSQRTVSIWVKYNDVATANYIWGYGSLTNAQYFGLLQQSTTTSASDLNLACWGPANDVIVTTTIAAGIWYNYTVTYDGLTSKIYRDGELIKSSISPRKLTSAVVFGIGRMGSAVSINADIDDLKIYNVALSAQEVAAIYNDGSSIAVKDAVAEVSPAKALTQKGSVKTITKKTVTKSDVALSNPLEAMDVKLSEIYSSEGFKVLSGDKNEIDITTLPEGTYLLKVSTNLHNSTAYNKLTSN</sequence>
<proteinExistence type="predicted"/>
<evidence type="ECO:0000313" key="3">
    <source>
        <dbReference type="Proteomes" id="UP000257136"/>
    </source>
</evidence>
<dbReference type="AlphaFoldDB" id="A0A3E0ERK3"/>
<feature type="signal peptide" evidence="1">
    <location>
        <begin position="1"/>
        <end position="19"/>
    </location>
</feature>
<comment type="caution">
    <text evidence="2">The sequence shown here is derived from an EMBL/GenBank/DDBJ whole genome shotgun (WGS) entry which is preliminary data.</text>
</comment>
<keyword evidence="1" id="KW-0732">Signal</keyword>
<gene>
    <name evidence="2" type="ORF">C8P67_102126</name>
</gene>
<dbReference type="GO" id="GO:0005975">
    <property type="term" value="P:carbohydrate metabolic process"/>
    <property type="evidence" value="ECO:0007669"/>
    <property type="project" value="UniProtKB-ARBA"/>
</dbReference>
<reference evidence="2 3" key="1">
    <citation type="submission" date="2018-08" db="EMBL/GenBank/DDBJ databases">
        <title>Genomic Encyclopedia of Archaeal and Bacterial Type Strains, Phase II (KMG-II): from individual species to whole genera.</title>
        <authorList>
            <person name="Goeker M."/>
        </authorList>
    </citation>
    <scope>NUCLEOTIDE SEQUENCE [LARGE SCALE GENOMIC DNA]</scope>
    <source>
        <strain evidence="2 3">DSM 100880</strain>
    </source>
</reference>
<dbReference type="GO" id="GO:0030246">
    <property type="term" value="F:carbohydrate binding"/>
    <property type="evidence" value="ECO:0007669"/>
    <property type="project" value="UniProtKB-KW"/>
</dbReference>
<evidence type="ECO:0000256" key="1">
    <source>
        <dbReference type="SAM" id="SignalP"/>
    </source>
</evidence>